<reference evidence="2 3" key="1">
    <citation type="submission" date="2013-11" db="EMBL/GenBank/DDBJ databases">
        <title>Draft genome of the bovine lungworm Dictyocaulus viviparus.</title>
        <authorList>
            <person name="Mitreva M."/>
        </authorList>
    </citation>
    <scope>NUCLEOTIDE SEQUENCE [LARGE SCALE GENOMIC DNA]</scope>
    <source>
        <strain evidence="2 3">HannoverDv2000</strain>
    </source>
</reference>
<organism evidence="2 3">
    <name type="scientific">Dictyocaulus viviparus</name>
    <name type="common">Bovine lungworm</name>
    <dbReference type="NCBI Taxonomy" id="29172"/>
    <lineage>
        <taxon>Eukaryota</taxon>
        <taxon>Metazoa</taxon>
        <taxon>Ecdysozoa</taxon>
        <taxon>Nematoda</taxon>
        <taxon>Chromadorea</taxon>
        <taxon>Rhabditida</taxon>
        <taxon>Rhabditina</taxon>
        <taxon>Rhabditomorpha</taxon>
        <taxon>Strongyloidea</taxon>
        <taxon>Metastrongylidae</taxon>
        <taxon>Dictyocaulus</taxon>
    </lineage>
</organism>
<evidence type="ECO:0000313" key="3">
    <source>
        <dbReference type="Proteomes" id="UP000053766"/>
    </source>
</evidence>
<sequence length="142" mass="16087">MTTANPQRQYEIYRKFITENFPPPLSRRDERIRAVACSFEEIAESEEEDIQLPEPRQSGRSPFAVEIQSPFAQRRGASPHGHSPTFGKKSNVPRLCRGFSDPVIRRKTSLCSLSTSLSPDRHDNGAELLKHNQEVLKVPPGF</sequence>
<dbReference type="EMBL" id="KN716516">
    <property type="protein sequence ID" value="KJH43910.1"/>
    <property type="molecule type" value="Genomic_DNA"/>
</dbReference>
<keyword evidence="3" id="KW-1185">Reference proteome</keyword>
<evidence type="ECO:0000256" key="1">
    <source>
        <dbReference type="SAM" id="MobiDB-lite"/>
    </source>
</evidence>
<feature type="region of interest" description="Disordered" evidence="1">
    <location>
        <begin position="72"/>
        <end position="92"/>
    </location>
</feature>
<reference evidence="3" key="2">
    <citation type="journal article" date="2016" name="Sci. Rep.">
        <title>Dictyocaulus viviparus genome, variome and transcriptome elucidate lungworm biology and support future intervention.</title>
        <authorList>
            <person name="McNulty S.N."/>
            <person name="Strube C."/>
            <person name="Rosa B.A."/>
            <person name="Martin J.C."/>
            <person name="Tyagi R."/>
            <person name="Choi Y.J."/>
            <person name="Wang Q."/>
            <person name="Hallsworth Pepin K."/>
            <person name="Zhang X."/>
            <person name="Ozersky P."/>
            <person name="Wilson R.K."/>
            <person name="Sternberg P.W."/>
            <person name="Gasser R.B."/>
            <person name="Mitreva M."/>
        </authorList>
    </citation>
    <scope>NUCLEOTIDE SEQUENCE [LARGE SCALE GENOMIC DNA]</scope>
    <source>
        <strain evidence="3">HannoverDv2000</strain>
    </source>
</reference>
<protein>
    <submittedName>
        <fullName evidence="2">Uncharacterized protein</fullName>
    </submittedName>
</protein>
<evidence type="ECO:0000313" key="2">
    <source>
        <dbReference type="EMBL" id="KJH43910.1"/>
    </source>
</evidence>
<dbReference type="Proteomes" id="UP000053766">
    <property type="component" value="Unassembled WGS sequence"/>
</dbReference>
<dbReference type="OrthoDB" id="5842689at2759"/>
<proteinExistence type="predicted"/>
<name>A0A0D8XGX5_DICVI</name>
<gene>
    <name evidence="2" type="ORF">DICVIV_10071</name>
</gene>
<dbReference type="AlphaFoldDB" id="A0A0D8XGX5"/>
<accession>A0A0D8XGX5</accession>